<dbReference type="EMBL" id="JAPCWZ010000005">
    <property type="protein sequence ID" value="KAK8861891.1"/>
    <property type="molecule type" value="Genomic_DNA"/>
</dbReference>
<dbReference type="Pfam" id="PF24809">
    <property type="entry name" value="DUF7708"/>
    <property type="match status" value="1"/>
</dbReference>
<dbReference type="InterPro" id="IPR056125">
    <property type="entry name" value="DUF7708"/>
</dbReference>
<proteinExistence type="predicted"/>
<evidence type="ECO:0000259" key="1">
    <source>
        <dbReference type="Pfam" id="PF24809"/>
    </source>
</evidence>
<protein>
    <recommendedName>
        <fullName evidence="1">DUF7708 domain-containing protein</fullName>
    </recommendedName>
</protein>
<evidence type="ECO:0000313" key="2">
    <source>
        <dbReference type="EMBL" id="KAK8861891.1"/>
    </source>
</evidence>
<reference evidence="2 3" key="1">
    <citation type="journal article" date="2024" name="IMA Fungus">
        <title>Apiospora arundinis, a panoply of carbohydrate-active enzymes and secondary metabolites.</title>
        <authorList>
            <person name="Sorensen T."/>
            <person name="Petersen C."/>
            <person name="Muurmann A.T."/>
            <person name="Christiansen J.V."/>
            <person name="Brundto M.L."/>
            <person name="Overgaard C.K."/>
            <person name="Boysen A.T."/>
            <person name="Wollenberg R.D."/>
            <person name="Larsen T.O."/>
            <person name="Sorensen J.L."/>
            <person name="Nielsen K.L."/>
            <person name="Sondergaard T.E."/>
        </authorList>
    </citation>
    <scope>NUCLEOTIDE SEQUENCE [LARGE SCALE GENOMIC DNA]</scope>
    <source>
        <strain evidence="2 3">AAU 773</strain>
    </source>
</reference>
<gene>
    <name evidence="2" type="ORF">PGQ11_008126</name>
</gene>
<sequence>MGIMSELITQGDNPISPKPLVEKDRNVVEKSILAQKRLHARASTSTRFNTDEKAALQIGTLEDATNYFQQHFRAALRTKSAFDQNHAHGAGRVTQKLNDSAASIYDTIQILSPIIDIIQDSGIPYAGIAMGTIIFFFAVAKNRQSTERRISAMLLTIQDRISGLKLYNSIYKENHDLDQQMRSKVVMTYNSFVDFCTAAIEYFELGRFVRWLKSLGFSTSLEDKATRVQDAIVAVREVGEELLHKSSAEIQKKLDSVKEMNRNLEEINTNQTVEIIGLQNRIKDLQESQDSQGLESIRQALELGPFSLEAELLGLEKRDGNIKAQFRLDYASGKRVTDRLTEIELGATYRSWKESLRSRVLVLAGRNQVIQASHCWLSPMGIGLVRQLNEASPPELYTFHMVGERGLDDTYEHTLSTLVYRLLSQHRHILRNQAAYDQLWTALQGYRSLRANEHSAKHVLHRELKHVALTALNMFDSDKTIWIILDRLDQCQNAMESRNYHRKAILKSLVSLVEDKELKVRLRVLVVVNSLDWNVEEQKDEFGQTEDGSLVIQTISQTRSF</sequence>
<name>A0ABR2IEW4_9PEZI</name>
<keyword evidence="3" id="KW-1185">Reference proteome</keyword>
<comment type="caution">
    <text evidence="2">The sequence shown here is derived from an EMBL/GenBank/DDBJ whole genome shotgun (WGS) entry which is preliminary data.</text>
</comment>
<accession>A0ABR2IEW4</accession>
<organism evidence="2 3">
    <name type="scientific">Apiospora arundinis</name>
    <dbReference type="NCBI Taxonomy" id="335852"/>
    <lineage>
        <taxon>Eukaryota</taxon>
        <taxon>Fungi</taxon>
        <taxon>Dikarya</taxon>
        <taxon>Ascomycota</taxon>
        <taxon>Pezizomycotina</taxon>
        <taxon>Sordariomycetes</taxon>
        <taxon>Xylariomycetidae</taxon>
        <taxon>Amphisphaeriales</taxon>
        <taxon>Apiosporaceae</taxon>
        <taxon>Apiospora</taxon>
    </lineage>
</organism>
<feature type="domain" description="DUF7708" evidence="1">
    <location>
        <begin position="104"/>
        <end position="239"/>
    </location>
</feature>
<evidence type="ECO:0000313" key="3">
    <source>
        <dbReference type="Proteomes" id="UP001390339"/>
    </source>
</evidence>
<dbReference type="Proteomes" id="UP001390339">
    <property type="component" value="Unassembled WGS sequence"/>
</dbReference>